<gene>
    <name evidence="1" type="ORF">CLV47_13418</name>
</gene>
<dbReference type="RefSeq" id="WP_106351185.1">
    <property type="nucleotide sequence ID" value="NZ_PVUE01000034.1"/>
</dbReference>
<protein>
    <submittedName>
        <fullName evidence="1">Uncharacterized protein</fullName>
    </submittedName>
</protein>
<dbReference type="EMBL" id="PVUE01000034">
    <property type="protein sequence ID" value="PRZ29278.1"/>
    <property type="molecule type" value="Genomic_DNA"/>
</dbReference>
<accession>A0A2T0YZE7</accession>
<name>A0A2T0YZE7_9ACTN</name>
<evidence type="ECO:0000313" key="2">
    <source>
        <dbReference type="Proteomes" id="UP000237752"/>
    </source>
</evidence>
<keyword evidence="2" id="KW-1185">Reference proteome</keyword>
<sequence>MGVFSVDSEVLGKAASAFGQARDQSDSTIAYLKNATLVASALGTTGAGAQFVAGVMNARERQFGVQKSAQDVHESARVRLESARKMAEQLVVDTSAVAGTTQFW</sequence>
<organism evidence="1 2">
    <name type="scientific">Antricoccus suffuscus</name>
    <dbReference type="NCBI Taxonomy" id="1629062"/>
    <lineage>
        <taxon>Bacteria</taxon>
        <taxon>Bacillati</taxon>
        <taxon>Actinomycetota</taxon>
        <taxon>Actinomycetes</taxon>
        <taxon>Geodermatophilales</taxon>
        <taxon>Antricoccaceae</taxon>
        <taxon>Antricoccus</taxon>
    </lineage>
</organism>
<dbReference type="AlphaFoldDB" id="A0A2T0YZE7"/>
<proteinExistence type="predicted"/>
<evidence type="ECO:0000313" key="1">
    <source>
        <dbReference type="EMBL" id="PRZ29278.1"/>
    </source>
</evidence>
<comment type="caution">
    <text evidence="1">The sequence shown here is derived from an EMBL/GenBank/DDBJ whole genome shotgun (WGS) entry which is preliminary data.</text>
</comment>
<reference evidence="1 2" key="1">
    <citation type="submission" date="2018-03" db="EMBL/GenBank/DDBJ databases">
        <title>Genomic Encyclopedia of Archaeal and Bacterial Type Strains, Phase II (KMG-II): from individual species to whole genera.</title>
        <authorList>
            <person name="Goeker M."/>
        </authorList>
    </citation>
    <scope>NUCLEOTIDE SEQUENCE [LARGE SCALE GENOMIC DNA]</scope>
    <source>
        <strain evidence="1 2">DSM 100065</strain>
    </source>
</reference>
<dbReference type="Proteomes" id="UP000237752">
    <property type="component" value="Unassembled WGS sequence"/>
</dbReference>